<dbReference type="Proteomes" id="UP001302719">
    <property type="component" value="Chromosome"/>
</dbReference>
<dbReference type="RefSeq" id="WP_312641301.1">
    <property type="nucleotide sequence ID" value="NZ_CP116967.1"/>
</dbReference>
<dbReference type="KEGG" id="nall:PP769_14345"/>
<dbReference type="EMBL" id="CP116967">
    <property type="protein sequence ID" value="WNM57147.1"/>
    <property type="molecule type" value="Genomic_DNA"/>
</dbReference>
<evidence type="ECO:0000313" key="2">
    <source>
        <dbReference type="Proteomes" id="UP001302719"/>
    </source>
</evidence>
<dbReference type="AlphaFoldDB" id="A0AA96JR41"/>
<protein>
    <submittedName>
        <fullName evidence="1">Uncharacterized protein</fullName>
    </submittedName>
</protein>
<evidence type="ECO:0000313" key="1">
    <source>
        <dbReference type="EMBL" id="WNM57147.1"/>
    </source>
</evidence>
<reference evidence="1 2" key="1">
    <citation type="submission" date="2023-01" db="EMBL/GenBank/DDBJ databases">
        <title>Cultivation and genomic characterization of new, ubiquitous marine nitrite-oxidizing bacteria from the Nitrospirales.</title>
        <authorList>
            <person name="Mueller A.J."/>
            <person name="Daebeler A."/>
            <person name="Herbold C.W."/>
            <person name="Kirkegaard R.H."/>
            <person name="Daims H."/>
        </authorList>
    </citation>
    <scope>NUCLEOTIDE SEQUENCE [LARGE SCALE GENOMIC DNA]</scope>
    <source>
        <strain evidence="1 2">VA</strain>
    </source>
</reference>
<accession>A0AA96JR41</accession>
<proteinExistence type="predicted"/>
<organism evidence="1 2">
    <name type="scientific">Candidatus Nitrospira allomarina</name>
    <dbReference type="NCBI Taxonomy" id="3020900"/>
    <lineage>
        <taxon>Bacteria</taxon>
        <taxon>Pseudomonadati</taxon>
        <taxon>Nitrospirota</taxon>
        <taxon>Nitrospiria</taxon>
        <taxon>Nitrospirales</taxon>
        <taxon>Nitrospiraceae</taxon>
        <taxon>Nitrospira</taxon>
    </lineage>
</organism>
<keyword evidence="2" id="KW-1185">Reference proteome</keyword>
<gene>
    <name evidence="1" type="ORF">PP769_14345</name>
</gene>
<name>A0AA96JR41_9BACT</name>
<sequence>MTTIITGNRSNDLLVIDPMPNLRMGFVRSVAYAITGNFLKRVTDRQ</sequence>